<evidence type="ECO:0000313" key="3">
    <source>
        <dbReference type="Proteomes" id="UP001500979"/>
    </source>
</evidence>
<proteinExistence type="predicted"/>
<feature type="chain" id="PRO_5046688611" evidence="1">
    <location>
        <begin position="25"/>
        <end position="110"/>
    </location>
</feature>
<name>A0ABN3VCN7_9PSEU</name>
<dbReference type="EMBL" id="BAAAUX010000014">
    <property type="protein sequence ID" value="GAA2792347.1"/>
    <property type="molecule type" value="Genomic_DNA"/>
</dbReference>
<keyword evidence="3" id="KW-1185">Reference proteome</keyword>
<comment type="caution">
    <text evidence="2">The sequence shown here is derived from an EMBL/GenBank/DDBJ whole genome shotgun (WGS) entry which is preliminary data.</text>
</comment>
<evidence type="ECO:0000313" key="2">
    <source>
        <dbReference type="EMBL" id="GAA2792347.1"/>
    </source>
</evidence>
<organism evidence="2 3">
    <name type="scientific">Saccharopolyspora taberi</name>
    <dbReference type="NCBI Taxonomy" id="60895"/>
    <lineage>
        <taxon>Bacteria</taxon>
        <taxon>Bacillati</taxon>
        <taxon>Actinomycetota</taxon>
        <taxon>Actinomycetes</taxon>
        <taxon>Pseudonocardiales</taxon>
        <taxon>Pseudonocardiaceae</taxon>
        <taxon>Saccharopolyspora</taxon>
    </lineage>
</organism>
<protein>
    <submittedName>
        <fullName evidence="2">Uncharacterized protein</fullName>
    </submittedName>
</protein>
<keyword evidence="1" id="KW-0732">Signal</keyword>
<evidence type="ECO:0000256" key="1">
    <source>
        <dbReference type="SAM" id="SignalP"/>
    </source>
</evidence>
<feature type="signal peptide" evidence="1">
    <location>
        <begin position="1"/>
        <end position="24"/>
    </location>
</feature>
<sequence length="110" mass="11735">MRLRATVPVVSAALLLTVAGSAFAAQGDFIYQVGDRESGAHHLLVDPPGRGCVRLPLPDPREPAHHVDNRTDSTAVVFLDERCQSDVYYVVPAHSKAPAGVLARSVSFSS</sequence>
<accession>A0ABN3VCN7</accession>
<dbReference type="Proteomes" id="UP001500979">
    <property type="component" value="Unassembled WGS sequence"/>
</dbReference>
<gene>
    <name evidence="2" type="ORF">GCM10010470_28900</name>
</gene>
<reference evidence="2 3" key="1">
    <citation type="journal article" date="2019" name="Int. J. Syst. Evol. Microbiol.">
        <title>The Global Catalogue of Microorganisms (GCM) 10K type strain sequencing project: providing services to taxonomists for standard genome sequencing and annotation.</title>
        <authorList>
            <consortium name="The Broad Institute Genomics Platform"/>
            <consortium name="The Broad Institute Genome Sequencing Center for Infectious Disease"/>
            <person name="Wu L."/>
            <person name="Ma J."/>
        </authorList>
    </citation>
    <scope>NUCLEOTIDE SEQUENCE [LARGE SCALE GENOMIC DNA]</scope>
    <source>
        <strain evidence="2 3">JCM 9383</strain>
    </source>
</reference>
<dbReference type="RefSeq" id="WP_344680167.1">
    <property type="nucleotide sequence ID" value="NZ_BAAAUX010000014.1"/>
</dbReference>